<accession>K9DXZ9</accession>
<dbReference type="HOGENOM" id="CLU_000445_88_2_10"/>
<dbReference type="Gene3D" id="1.10.10.60">
    <property type="entry name" value="Homeodomain-like"/>
    <property type="match status" value="1"/>
</dbReference>
<dbReference type="eggNOG" id="COG2207">
    <property type="taxonomic scope" value="Bacteria"/>
</dbReference>
<dbReference type="PANTHER" id="PTHR43280:SF32">
    <property type="entry name" value="TRANSCRIPTIONAL REGULATORY PROTEIN"/>
    <property type="match status" value="1"/>
</dbReference>
<evidence type="ECO:0000259" key="4">
    <source>
        <dbReference type="PROSITE" id="PS01124"/>
    </source>
</evidence>
<dbReference type="Pfam" id="PF12833">
    <property type="entry name" value="HTH_18"/>
    <property type="match status" value="1"/>
</dbReference>
<dbReference type="SMART" id="SM00342">
    <property type="entry name" value="HTH_ARAC"/>
    <property type="match status" value="1"/>
</dbReference>
<sequence length="308" mass="35715">MVKDTVFNLSFQDYFERMMPQVSFQEQLVVVDLDDSVTKEDKVGRYPMRLEASSLVVVLSGEMSIEVDYLPYTLKPHTVMQLLADNIIGNVVHTSDFSAYLILFSPELKQEIMSLTSGIRFPKAGNLKRLYPEQMLTDDECGIAVNRIERIKQYIADTTHLYRSTIIKNKVINLLLDITNSRWKTYGEREVSFSRNEIIRQRFHELLLENCRKRRDVGFYAQELCVTPDYLSKIIRECDGQSALKWISNAVVTEAKLLLRRPDMNINQIAIELNFPDQSTFGKFFKRNTGVAPARYRADTLRKEAGYR</sequence>
<keyword evidence="2" id="KW-0238">DNA-binding</keyword>
<gene>
    <name evidence="5" type="ORF">HMPREF9447_03302</name>
</gene>
<evidence type="ECO:0000256" key="3">
    <source>
        <dbReference type="ARBA" id="ARBA00023163"/>
    </source>
</evidence>
<dbReference type="GO" id="GO:0003700">
    <property type="term" value="F:DNA-binding transcription factor activity"/>
    <property type="evidence" value="ECO:0007669"/>
    <property type="project" value="InterPro"/>
</dbReference>
<evidence type="ECO:0000313" key="5">
    <source>
        <dbReference type="EMBL" id="EKU89864.1"/>
    </source>
</evidence>
<reference evidence="5 6" key="1">
    <citation type="submission" date="2012-09" db="EMBL/GenBank/DDBJ databases">
        <title>The Genome Sequence of Bacteroides oleiciplenus YIT 12058.</title>
        <authorList>
            <consortium name="The Broad Institute Genome Sequencing Platform"/>
            <person name="Earl A."/>
            <person name="Ward D."/>
            <person name="Feldgarden M."/>
            <person name="Gevers D."/>
            <person name="Morotomi M."/>
            <person name="Walker B."/>
            <person name="Young S.K."/>
            <person name="Zeng Q."/>
            <person name="Gargeya S."/>
            <person name="Fitzgerald M."/>
            <person name="Haas B."/>
            <person name="Abouelleil A."/>
            <person name="Alvarado L."/>
            <person name="Arachchi H.M."/>
            <person name="Berlin A.M."/>
            <person name="Chapman S.B."/>
            <person name="Goldberg J."/>
            <person name="Griggs A."/>
            <person name="Gujja S."/>
            <person name="Hansen M."/>
            <person name="Howarth C."/>
            <person name="Imamovic A."/>
            <person name="Larimer J."/>
            <person name="McCowen C."/>
            <person name="Montmayeur A."/>
            <person name="Murphy C."/>
            <person name="Neiman D."/>
            <person name="Pearson M."/>
            <person name="Priest M."/>
            <person name="Roberts A."/>
            <person name="Saif S."/>
            <person name="Shea T."/>
            <person name="Sisk P."/>
            <person name="Sykes S."/>
            <person name="Wortman J."/>
            <person name="Nusbaum C."/>
            <person name="Birren B."/>
        </authorList>
    </citation>
    <scope>NUCLEOTIDE SEQUENCE [LARGE SCALE GENOMIC DNA]</scope>
    <source>
        <strain evidence="5 6">YIT 12058</strain>
    </source>
</reference>
<dbReference type="STRING" id="742727.HMPREF9447_03302"/>
<dbReference type="PROSITE" id="PS01124">
    <property type="entry name" value="HTH_ARAC_FAMILY_2"/>
    <property type="match status" value="1"/>
</dbReference>
<dbReference type="PATRIC" id="fig|742727.4.peg.3374"/>
<keyword evidence="6" id="KW-1185">Reference proteome</keyword>
<keyword evidence="3" id="KW-0804">Transcription</keyword>
<dbReference type="InterPro" id="IPR009057">
    <property type="entry name" value="Homeodomain-like_sf"/>
</dbReference>
<organism evidence="5 6">
    <name type="scientific">Bacteroides oleiciplenus YIT 12058</name>
    <dbReference type="NCBI Taxonomy" id="742727"/>
    <lineage>
        <taxon>Bacteria</taxon>
        <taxon>Pseudomonadati</taxon>
        <taxon>Bacteroidota</taxon>
        <taxon>Bacteroidia</taxon>
        <taxon>Bacteroidales</taxon>
        <taxon>Bacteroidaceae</taxon>
        <taxon>Bacteroides</taxon>
    </lineage>
</organism>
<evidence type="ECO:0000256" key="2">
    <source>
        <dbReference type="ARBA" id="ARBA00023125"/>
    </source>
</evidence>
<name>K9DXZ9_9BACE</name>
<dbReference type="Proteomes" id="UP000009872">
    <property type="component" value="Unassembled WGS sequence"/>
</dbReference>
<dbReference type="RefSeq" id="WP_009130836.1">
    <property type="nucleotide sequence ID" value="NZ_JH992942.1"/>
</dbReference>
<comment type="caution">
    <text evidence="5">The sequence shown here is derived from an EMBL/GenBank/DDBJ whole genome shotgun (WGS) entry which is preliminary data.</text>
</comment>
<keyword evidence="1" id="KW-0805">Transcription regulation</keyword>
<dbReference type="GO" id="GO:0043565">
    <property type="term" value="F:sequence-specific DNA binding"/>
    <property type="evidence" value="ECO:0007669"/>
    <property type="project" value="InterPro"/>
</dbReference>
<dbReference type="PANTHER" id="PTHR43280">
    <property type="entry name" value="ARAC-FAMILY TRANSCRIPTIONAL REGULATOR"/>
    <property type="match status" value="1"/>
</dbReference>
<feature type="domain" description="HTH araC/xylS-type" evidence="4">
    <location>
        <begin position="201"/>
        <end position="299"/>
    </location>
</feature>
<evidence type="ECO:0000313" key="6">
    <source>
        <dbReference type="Proteomes" id="UP000009872"/>
    </source>
</evidence>
<protein>
    <recommendedName>
        <fullName evidence="4">HTH araC/xylS-type domain-containing protein</fullName>
    </recommendedName>
</protein>
<proteinExistence type="predicted"/>
<evidence type="ECO:0000256" key="1">
    <source>
        <dbReference type="ARBA" id="ARBA00023015"/>
    </source>
</evidence>
<dbReference type="AlphaFoldDB" id="K9DXZ9"/>
<dbReference type="SUPFAM" id="SSF46689">
    <property type="entry name" value="Homeodomain-like"/>
    <property type="match status" value="1"/>
</dbReference>
<dbReference type="EMBL" id="ADLF01000013">
    <property type="protein sequence ID" value="EKU89864.1"/>
    <property type="molecule type" value="Genomic_DNA"/>
</dbReference>
<dbReference type="InterPro" id="IPR018060">
    <property type="entry name" value="HTH_AraC"/>
</dbReference>